<dbReference type="Proteomes" id="UP000029507">
    <property type="component" value="Chromosome"/>
</dbReference>
<dbReference type="OrthoDB" id="2971377at2"/>
<sequence length="113" mass="12900">MEQPLQLDQGRLVSAWKERLPSFMDEGESYTVQADESDRKSLLIHFNAAGHQDYELDFRCTYVDSREVAVTFLDVEKAGRSTDEHSAAVQQLAQKYTRQIHECAQALKPVTQP</sequence>
<dbReference type="AlphaFoldDB" id="A0A089LP84"/>
<evidence type="ECO:0000313" key="1">
    <source>
        <dbReference type="EMBL" id="AIQ61880.1"/>
    </source>
</evidence>
<protein>
    <submittedName>
        <fullName evidence="1">Uncharacterized protein</fullName>
    </submittedName>
</protein>
<organism evidence="1 2">
    <name type="scientific">Paenibacillus stellifer</name>
    <dbReference type="NCBI Taxonomy" id="169760"/>
    <lineage>
        <taxon>Bacteria</taxon>
        <taxon>Bacillati</taxon>
        <taxon>Bacillota</taxon>
        <taxon>Bacilli</taxon>
        <taxon>Bacillales</taxon>
        <taxon>Paenibacillaceae</taxon>
        <taxon>Paenibacillus</taxon>
    </lineage>
</organism>
<dbReference type="KEGG" id="pste:PSTEL_00805"/>
<gene>
    <name evidence="1" type="ORF">PSTEL_00805</name>
</gene>
<dbReference type="STRING" id="169760.PSTEL_00805"/>
<keyword evidence="2" id="KW-1185">Reference proteome</keyword>
<reference evidence="1 2" key="1">
    <citation type="submission" date="2014-08" db="EMBL/GenBank/DDBJ databases">
        <title>Comparative genomics of the Paenibacillus odorifer group.</title>
        <authorList>
            <person name="den Bakker H.C."/>
            <person name="Tsai Y.-C."/>
            <person name="Martin N."/>
            <person name="Korlach J."/>
            <person name="Wiedmann M."/>
        </authorList>
    </citation>
    <scope>NUCLEOTIDE SEQUENCE [LARGE SCALE GENOMIC DNA]</scope>
    <source>
        <strain evidence="1 2">DSM 14472</strain>
    </source>
</reference>
<evidence type="ECO:0000313" key="2">
    <source>
        <dbReference type="Proteomes" id="UP000029507"/>
    </source>
</evidence>
<dbReference type="HOGENOM" id="CLU_2106555_0_0_9"/>
<name>A0A089LP84_9BACL</name>
<dbReference type="EMBL" id="CP009286">
    <property type="protein sequence ID" value="AIQ61880.1"/>
    <property type="molecule type" value="Genomic_DNA"/>
</dbReference>
<proteinExistence type="predicted"/>
<dbReference type="RefSeq" id="WP_038692931.1">
    <property type="nucleotide sequence ID" value="NZ_CP009286.1"/>
</dbReference>
<accession>A0A089LP84</accession>